<feature type="region of interest" description="Disordered" evidence="1">
    <location>
        <begin position="89"/>
        <end position="138"/>
    </location>
</feature>
<dbReference type="EMBL" id="CP015136">
    <property type="protein sequence ID" value="AMY10836.1"/>
    <property type="molecule type" value="Genomic_DNA"/>
</dbReference>
<dbReference type="AlphaFoldDB" id="A0A143PR50"/>
<organism evidence="4 5">
    <name type="scientific">Luteitalea pratensis</name>
    <dbReference type="NCBI Taxonomy" id="1855912"/>
    <lineage>
        <taxon>Bacteria</taxon>
        <taxon>Pseudomonadati</taxon>
        <taxon>Acidobacteriota</taxon>
        <taxon>Vicinamibacteria</taxon>
        <taxon>Vicinamibacterales</taxon>
        <taxon>Vicinamibacteraceae</taxon>
        <taxon>Luteitalea</taxon>
    </lineage>
</organism>
<evidence type="ECO:0000256" key="1">
    <source>
        <dbReference type="SAM" id="MobiDB-lite"/>
    </source>
</evidence>
<dbReference type="InterPro" id="IPR041173">
    <property type="entry name" value="LodA_C"/>
</dbReference>
<name>A0A143PR50_LUTPR</name>
<sequence length="514" mass="56104">MPTRIEIHPAIGIARLGPSEEFFVAPEPGLPPPDRYRDAGGRLKRQAARFRLFECERDDAGILTTARELGPETGEITWTVHLVNRKGAAPNFAKPSGGRRNQATGNDEQDGALIIDPGPRSVSGRSAPPAPFDTGSFKETVVPLGDIRTDSFGRLLVCGGHGESDSVPPQPNPERPIQGFADSDGWFDDTADGPVEATIRFASGDMVTAEPAWVIVGPADFAPEIKNLVTLYDVAFDVAVREGQRSMPATPSFVRDIQPILQRAVDYQWVNRFANGGHSGSRPGNFASDWSALANPANPPAEAQFLLDRLRDSTQSPIPPPVESHARRWMPRLHDEHNDARVLPVTSVQYTMLLQWAAGNFTGDLQNPPPPPDLLPDALDRAALESCSGGAFFPGIEVGQVMKDPGTYEEPFRIARTMRPGQLTAGNALPWQADFHACTWEMQGFIGWWPAQRPDHVRPENAATTMVDWARGISGVQDGTDRDMVDGWHRLGIVRSRANASGTMLLETERDPTL</sequence>
<accession>A0A143PR50</accession>
<dbReference type="PATRIC" id="fig|1813736.3.peg.4312"/>
<dbReference type="RefSeq" id="WP_157899462.1">
    <property type="nucleotide sequence ID" value="NZ_CP015136.1"/>
</dbReference>
<evidence type="ECO:0000259" key="3">
    <source>
        <dbReference type="Pfam" id="PF18417"/>
    </source>
</evidence>
<dbReference type="KEGG" id="abac:LuPra_04079"/>
<evidence type="ECO:0000313" key="4">
    <source>
        <dbReference type="EMBL" id="AMY10836.1"/>
    </source>
</evidence>
<dbReference type="GO" id="GO:0033736">
    <property type="term" value="F:L-lysine 6-oxidase activity"/>
    <property type="evidence" value="ECO:0007669"/>
    <property type="project" value="UniProtKB-EC"/>
</dbReference>
<dbReference type="Proteomes" id="UP000076079">
    <property type="component" value="Chromosome"/>
</dbReference>
<feature type="domain" description="L-lysine epsilon oxidase C-terminal" evidence="3">
    <location>
        <begin position="340"/>
        <end position="441"/>
    </location>
</feature>
<evidence type="ECO:0000313" key="5">
    <source>
        <dbReference type="Proteomes" id="UP000076079"/>
    </source>
</evidence>
<feature type="domain" description="L-Lysine epsilon oxidase N-terminal" evidence="2">
    <location>
        <begin position="8"/>
        <end position="216"/>
    </location>
</feature>
<dbReference type="OrthoDB" id="336698at2"/>
<reference evidence="4 5" key="1">
    <citation type="journal article" date="2016" name="Genome Announc.">
        <title>First Complete Genome Sequence of a Subdivision 6 Acidobacterium Strain.</title>
        <authorList>
            <person name="Huang S."/>
            <person name="Vieira S."/>
            <person name="Bunk B."/>
            <person name="Riedel T."/>
            <person name="Sproer C."/>
            <person name="Overmann J."/>
        </authorList>
    </citation>
    <scope>NUCLEOTIDE SEQUENCE [LARGE SCALE GENOMIC DNA]</scope>
    <source>
        <strain evidence="5">DSM 100886 HEG_-6_39</strain>
    </source>
</reference>
<protein>
    <submittedName>
        <fullName evidence="4">L-lysine 6-oxidase</fullName>
        <ecNumber evidence="4">1.4.3.20</ecNumber>
    </submittedName>
</protein>
<dbReference type="EC" id="1.4.3.20" evidence="4"/>
<gene>
    <name evidence="4" type="primary">lodA_3</name>
    <name evidence="4" type="ORF">LuPra_04079</name>
</gene>
<dbReference type="Pfam" id="PF17990">
    <property type="entry name" value="LodA_N"/>
    <property type="match status" value="1"/>
</dbReference>
<keyword evidence="4" id="KW-0560">Oxidoreductase</keyword>
<evidence type="ECO:0000259" key="2">
    <source>
        <dbReference type="Pfam" id="PF17990"/>
    </source>
</evidence>
<dbReference type="STRING" id="1855912.LuPra_04079"/>
<dbReference type="Pfam" id="PF18417">
    <property type="entry name" value="LodA_C"/>
    <property type="match status" value="1"/>
</dbReference>
<keyword evidence="5" id="KW-1185">Reference proteome</keyword>
<reference evidence="5" key="2">
    <citation type="submission" date="2016-04" db="EMBL/GenBank/DDBJ databases">
        <title>First Complete Genome Sequence of a Subdivision 6 Acidobacterium.</title>
        <authorList>
            <person name="Huang S."/>
            <person name="Vieira S."/>
            <person name="Bunk B."/>
            <person name="Riedel T."/>
            <person name="Sproeer C."/>
            <person name="Overmann J."/>
        </authorList>
    </citation>
    <scope>NUCLEOTIDE SEQUENCE [LARGE SCALE GENOMIC DNA]</scope>
    <source>
        <strain evidence="5">DSM 100886 HEG_-6_39</strain>
    </source>
</reference>
<proteinExistence type="predicted"/>
<dbReference type="InterPro" id="IPR041168">
    <property type="entry name" value="LodA_N"/>
</dbReference>